<dbReference type="OrthoDB" id="3397572at2"/>
<dbReference type="SUPFAM" id="SSF47413">
    <property type="entry name" value="lambda repressor-like DNA-binding domains"/>
    <property type="match status" value="1"/>
</dbReference>
<sequence>MATVHRWTGLEAAALRAALRMSMRVFAEHLGVAPRTVAKWEKHRADTEPYSDNQAILDTALARASPAVHMRFEVFLSEAGQATGQAPRVTAAGPRLWEYETWTEDLERSVVALNRQNFGFAHSLLSRWSTRWPVGELDDRGLYLLGRTTVLEADLYRDQGVLVGPMSAHHAYAKARQIFTQLAVPRRIAQIELSQAVVAEMSGKLDAAAHHYEALAVDERLSRRDRARARLWVGTALSKDGNQDYAARVMLAASRDFEDLSEPDDWSVAQQKLALAYRGAGDLTRALQFIDTARATGTTDTPMQRVRLDTAHGHILLSDPATVDDGLHVLDHAAAVAAQFSLSHQLRAIEGIRTSFRGLPSPRPR</sequence>
<proteinExistence type="predicted"/>
<organism evidence="1 2">
    <name type="scientific">Kitasatospora acidiphila</name>
    <dbReference type="NCBI Taxonomy" id="2567942"/>
    <lineage>
        <taxon>Bacteria</taxon>
        <taxon>Bacillati</taxon>
        <taxon>Actinomycetota</taxon>
        <taxon>Actinomycetes</taxon>
        <taxon>Kitasatosporales</taxon>
        <taxon>Streptomycetaceae</taxon>
        <taxon>Kitasatospora</taxon>
    </lineage>
</organism>
<gene>
    <name evidence="1" type="ORF">E6W39_23080</name>
</gene>
<comment type="caution">
    <text evidence="1">The sequence shown here is derived from an EMBL/GenBank/DDBJ whole genome shotgun (WGS) entry which is preliminary data.</text>
</comment>
<dbReference type="Gene3D" id="1.10.260.40">
    <property type="entry name" value="lambda repressor-like DNA-binding domains"/>
    <property type="match status" value="1"/>
</dbReference>
<name>A0A540W887_9ACTN</name>
<evidence type="ECO:0008006" key="3">
    <source>
        <dbReference type="Google" id="ProtNLM"/>
    </source>
</evidence>
<accession>A0A540W887</accession>
<dbReference type="InterPro" id="IPR011990">
    <property type="entry name" value="TPR-like_helical_dom_sf"/>
</dbReference>
<evidence type="ECO:0000313" key="1">
    <source>
        <dbReference type="EMBL" id="TQF04584.1"/>
    </source>
</evidence>
<protein>
    <recommendedName>
        <fullName evidence="3">HTH cro/C1-type domain-containing protein</fullName>
    </recommendedName>
</protein>
<dbReference type="Gene3D" id="1.25.40.10">
    <property type="entry name" value="Tetratricopeptide repeat domain"/>
    <property type="match status" value="1"/>
</dbReference>
<dbReference type="InterPro" id="IPR010982">
    <property type="entry name" value="Lambda_DNA-bd_dom_sf"/>
</dbReference>
<dbReference type="SUPFAM" id="SSF48452">
    <property type="entry name" value="TPR-like"/>
    <property type="match status" value="1"/>
</dbReference>
<dbReference type="EMBL" id="VIGB01000003">
    <property type="protein sequence ID" value="TQF04584.1"/>
    <property type="molecule type" value="Genomic_DNA"/>
</dbReference>
<evidence type="ECO:0000313" key="2">
    <source>
        <dbReference type="Proteomes" id="UP000319103"/>
    </source>
</evidence>
<dbReference type="GO" id="GO:0003677">
    <property type="term" value="F:DNA binding"/>
    <property type="evidence" value="ECO:0007669"/>
    <property type="project" value="InterPro"/>
</dbReference>
<dbReference type="Proteomes" id="UP000319103">
    <property type="component" value="Unassembled WGS sequence"/>
</dbReference>
<reference evidence="1 2" key="1">
    <citation type="submission" date="2019-06" db="EMBL/GenBank/DDBJ databases">
        <title>Description of Kitasatospora acidophila sp. nov. isolated from pine grove soil, and reclassification of Streptomyces novaecaesareae to Kitasatospora novaeceasareae comb. nov.</title>
        <authorList>
            <person name="Kim M.J."/>
        </authorList>
    </citation>
    <scope>NUCLEOTIDE SEQUENCE [LARGE SCALE GENOMIC DNA]</scope>
    <source>
        <strain evidence="1 2">MMS16-CNU292</strain>
    </source>
</reference>
<dbReference type="AlphaFoldDB" id="A0A540W887"/>
<dbReference type="RefSeq" id="WP_141635149.1">
    <property type="nucleotide sequence ID" value="NZ_VIGB01000003.1"/>
</dbReference>
<keyword evidence="2" id="KW-1185">Reference proteome</keyword>